<organism evidence="7 8">
    <name type="scientific">Mycobacterium saskatchewanense</name>
    <dbReference type="NCBI Taxonomy" id="220927"/>
    <lineage>
        <taxon>Bacteria</taxon>
        <taxon>Bacillati</taxon>
        <taxon>Actinomycetota</taxon>
        <taxon>Actinomycetes</taxon>
        <taxon>Mycobacteriales</taxon>
        <taxon>Mycobacteriaceae</taxon>
        <taxon>Mycobacterium</taxon>
        <taxon>Mycobacterium simiae complex</taxon>
    </lineage>
</organism>
<evidence type="ECO:0000256" key="5">
    <source>
        <dbReference type="ARBA" id="ARBA00023268"/>
    </source>
</evidence>
<sequence>MTVLKRLPDGRIPVLLSAHGDDLVAADARAIADYLDRHPEATVADVAGQLRSTRRVRKHRAVLRAGDRRELADGLRALSAGREHPLVSRSALGAAPRQAFVFPGQGRHWPGMGAAAYQTLADYRAAVDRCAEAFAAAGAGSALRYLTAADETEAFSEIEVQTAQFVHAVGLAEVWRGCGVRPDLTVGQSLGEVAAAYVAGSITLPDAVAVVAARASVVGRLPGRYAMATLGVDAGAAEALIAATDGWAELSVVYSGSSVAVSGDRDAVAALVDAVHAGGRFAREITAGFPGHTSLLDGLRDEFLALLPAAEFADTPVQFIGGANGDVVTPGTPFGDYWFANLRNTVRLDRAFSSAIRCGARSFVEVSPHPALLVSIGQVFEDRQAEDAAVLVGSARRGEPLADALSANIATVAVADPGHAWGDYLDGDGAFLHGFPNAPMRAIPLWAHPEPLPPLPGAGLALKATVERWEPAPRNLAYAGPRVRVAVIDLGRDGALGGALRAAIGSHPLAELGGPRESDVVVAVAPALDVPDAGRAADTVTDLIGTGLLGYADALGPRCRAVCLVTVAAERVGGQGAPPSAVQAALAAMHRSVGYEHPEHAFTQMDLPSWELTPAAAEVVVEALLSGRGDAALRDFADGCALFERTFRDVPALPRPLDPGALEDVVITGGSGTVGTHYARHLADRGAGRIVLLSRRPADPEVLRGLTGRYGTRVVAAPCDITDAAELSSVAAQYGGGGASLIVHAAGAAAFGAPAGLSAAAVADTFAAKVKGLEQLAELWPLRGDARMLLCSSVSGVWGGRGHAAYSAANRLLDVLAAQIRSRGRHCAAVRWGLWQGQATLGRGIADAAGVADVERSGLRPMEPGKAIEASLREWGDDPLVFAADAGRLRIFLDGRRSETLTERPTPELRVPIIDAVRRELADVLGTGRPGEIDLTESLFDLGIDSLMALDLRKRLQRTTGRTVTLATLMGEITGEGLVDQLEGANERPSTEGGYCA</sequence>
<name>A0AAJ3NT50_9MYCO</name>
<dbReference type="InterPro" id="IPR013968">
    <property type="entry name" value="PKS_KR"/>
</dbReference>
<comment type="caution">
    <text evidence="7">The sequence shown here is derived from an EMBL/GenBank/DDBJ whole genome shotgun (WGS) entry which is preliminary data.</text>
</comment>
<dbReference type="PANTHER" id="PTHR43775">
    <property type="entry name" value="FATTY ACID SYNTHASE"/>
    <property type="match status" value="1"/>
</dbReference>
<dbReference type="PROSITE" id="PS00012">
    <property type="entry name" value="PHOSPHOPANTETHEINE"/>
    <property type="match status" value="1"/>
</dbReference>
<dbReference type="PROSITE" id="PS50075">
    <property type="entry name" value="CARRIER"/>
    <property type="match status" value="1"/>
</dbReference>
<keyword evidence="1" id="KW-0596">Phosphopantetheine</keyword>
<dbReference type="EMBL" id="LQPR01000020">
    <property type="protein sequence ID" value="ORW73099.1"/>
    <property type="molecule type" value="Genomic_DNA"/>
</dbReference>
<dbReference type="InterPro" id="IPR001227">
    <property type="entry name" value="Ac_transferase_dom_sf"/>
</dbReference>
<reference evidence="7 8" key="1">
    <citation type="submission" date="2016-01" db="EMBL/GenBank/DDBJ databases">
        <title>The new phylogeny of the genus Mycobacterium.</title>
        <authorList>
            <person name="Tarcisio F."/>
            <person name="Conor M."/>
            <person name="Antonella G."/>
            <person name="Elisabetta G."/>
            <person name="Giulia F.S."/>
            <person name="Sara T."/>
            <person name="Anna F."/>
            <person name="Clotilde B."/>
            <person name="Roberto B."/>
            <person name="Veronica D.S."/>
            <person name="Fabio R."/>
            <person name="Monica P."/>
            <person name="Olivier J."/>
            <person name="Enrico T."/>
            <person name="Nicola S."/>
        </authorList>
    </citation>
    <scope>NUCLEOTIDE SEQUENCE [LARGE SCALE GENOMIC DNA]</scope>
    <source>
        <strain evidence="7 8">DSM 44616</strain>
    </source>
</reference>
<dbReference type="GO" id="GO:0031177">
    <property type="term" value="F:phosphopantetheine binding"/>
    <property type="evidence" value="ECO:0007669"/>
    <property type="project" value="InterPro"/>
</dbReference>
<evidence type="ECO:0000313" key="7">
    <source>
        <dbReference type="EMBL" id="ORW73099.1"/>
    </source>
</evidence>
<dbReference type="SUPFAM" id="SSF47336">
    <property type="entry name" value="ACP-like"/>
    <property type="match status" value="1"/>
</dbReference>
<dbReference type="SUPFAM" id="SSF55048">
    <property type="entry name" value="Probable ACP-binding domain of malonyl-CoA ACP transacylase"/>
    <property type="match status" value="1"/>
</dbReference>
<dbReference type="Proteomes" id="UP000193387">
    <property type="component" value="Unassembled WGS sequence"/>
</dbReference>
<feature type="domain" description="Carrier" evidence="6">
    <location>
        <begin position="908"/>
        <end position="986"/>
    </location>
</feature>
<dbReference type="NCBIfam" id="NF037940">
    <property type="entry name" value="PKS_MbtD"/>
    <property type="match status" value="1"/>
</dbReference>
<dbReference type="InterPro" id="IPR009081">
    <property type="entry name" value="PP-bd_ACP"/>
</dbReference>
<evidence type="ECO:0000313" key="8">
    <source>
        <dbReference type="Proteomes" id="UP000193387"/>
    </source>
</evidence>
<dbReference type="InterPro" id="IPR014043">
    <property type="entry name" value="Acyl_transferase_dom"/>
</dbReference>
<evidence type="ECO:0000256" key="2">
    <source>
        <dbReference type="ARBA" id="ARBA00022553"/>
    </source>
</evidence>
<dbReference type="Pfam" id="PF00698">
    <property type="entry name" value="Acyl_transf_1"/>
    <property type="match status" value="1"/>
</dbReference>
<dbReference type="InterPro" id="IPR036291">
    <property type="entry name" value="NAD(P)-bd_dom_sf"/>
</dbReference>
<dbReference type="Gene3D" id="1.10.1200.10">
    <property type="entry name" value="ACP-like"/>
    <property type="match status" value="1"/>
</dbReference>
<dbReference type="InterPro" id="IPR050091">
    <property type="entry name" value="PKS_NRPS_Biosynth_Enz"/>
</dbReference>
<evidence type="ECO:0000256" key="4">
    <source>
        <dbReference type="ARBA" id="ARBA00022857"/>
    </source>
</evidence>
<dbReference type="SMART" id="SM00827">
    <property type="entry name" value="PKS_AT"/>
    <property type="match status" value="1"/>
</dbReference>
<dbReference type="InterPro" id="IPR016035">
    <property type="entry name" value="Acyl_Trfase/lysoPLipase"/>
</dbReference>
<keyword evidence="2" id="KW-0597">Phosphoprotein</keyword>
<keyword evidence="5" id="KW-0511">Multifunctional enzyme</keyword>
<dbReference type="SUPFAM" id="SSF52151">
    <property type="entry name" value="FabD/lysophospholipase-like"/>
    <property type="match status" value="1"/>
</dbReference>
<dbReference type="Pfam" id="PF00550">
    <property type="entry name" value="PP-binding"/>
    <property type="match status" value="1"/>
</dbReference>
<dbReference type="GO" id="GO:0006633">
    <property type="term" value="P:fatty acid biosynthetic process"/>
    <property type="evidence" value="ECO:0007669"/>
    <property type="project" value="TreeGrafter"/>
</dbReference>
<dbReference type="Gene3D" id="3.40.50.720">
    <property type="entry name" value="NAD(P)-binding Rossmann-like Domain"/>
    <property type="match status" value="1"/>
</dbReference>
<dbReference type="GO" id="GO:0005737">
    <property type="term" value="C:cytoplasm"/>
    <property type="evidence" value="ECO:0007669"/>
    <property type="project" value="TreeGrafter"/>
</dbReference>
<keyword evidence="4" id="KW-0521">NADP</keyword>
<dbReference type="InterPro" id="IPR020806">
    <property type="entry name" value="PKS_PP-bd"/>
</dbReference>
<dbReference type="AlphaFoldDB" id="A0AAJ3NT50"/>
<dbReference type="GO" id="GO:0004312">
    <property type="term" value="F:fatty acid synthase activity"/>
    <property type="evidence" value="ECO:0007669"/>
    <property type="project" value="TreeGrafter"/>
</dbReference>
<evidence type="ECO:0000259" key="6">
    <source>
        <dbReference type="PROSITE" id="PS50075"/>
    </source>
</evidence>
<dbReference type="InterPro" id="IPR016036">
    <property type="entry name" value="Malonyl_transacylase_ACP-bd"/>
</dbReference>
<keyword evidence="3" id="KW-0808">Transferase</keyword>
<evidence type="ECO:0000256" key="3">
    <source>
        <dbReference type="ARBA" id="ARBA00022679"/>
    </source>
</evidence>
<keyword evidence="8" id="KW-1185">Reference proteome</keyword>
<dbReference type="SMART" id="SM00823">
    <property type="entry name" value="PKS_PP"/>
    <property type="match status" value="1"/>
</dbReference>
<evidence type="ECO:0000256" key="1">
    <source>
        <dbReference type="ARBA" id="ARBA00022450"/>
    </source>
</evidence>
<accession>A0AAJ3NT50</accession>
<dbReference type="Pfam" id="PF08659">
    <property type="entry name" value="KR"/>
    <property type="match status" value="1"/>
</dbReference>
<dbReference type="PANTHER" id="PTHR43775:SF37">
    <property type="entry name" value="SI:DKEY-61P9.11"/>
    <property type="match status" value="1"/>
</dbReference>
<dbReference type="GO" id="GO:0005886">
    <property type="term" value="C:plasma membrane"/>
    <property type="evidence" value="ECO:0007669"/>
    <property type="project" value="TreeGrafter"/>
</dbReference>
<protein>
    <submittedName>
        <fullName evidence="7">Polyketide synthase</fullName>
    </submittedName>
</protein>
<dbReference type="SMART" id="SM00822">
    <property type="entry name" value="PKS_KR"/>
    <property type="match status" value="1"/>
</dbReference>
<gene>
    <name evidence="7" type="ORF">AWC23_07720</name>
</gene>
<dbReference type="SUPFAM" id="SSF51735">
    <property type="entry name" value="NAD(P)-binding Rossmann-fold domains"/>
    <property type="match status" value="2"/>
</dbReference>
<dbReference type="InterPro" id="IPR006162">
    <property type="entry name" value="Ppantetheine_attach_site"/>
</dbReference>
<dbReference type="InterPro" id="IPR036736">
    <property type="entry name" value="ACP-like_sf"/>
</dbReference>
<dbReference type="Gene3D" id="3.40.366.10">
    <property type="entry name" value="Malonyl-Coenzyme A Acyl Carrier Protein, domain 2"/>
    <property type="match status" value="1"/>
</dbReference>
<dbReference type="GO" id="GO:0071770">
    <property type="term" value="P:DIM/DIP cell wall layer assembly"/>
    <property type="evidence" value="ECO:0007669"/>
    <property type="project" value="TreeGrafter"/>
</dbReference>
<proteinExistence type="predicted"/>
<dbReference type="Gene3D" id="3.30.70.3290">
    <property type="match status" value="1"/>
</dbReference>
<dbReference type="InterPro" id="IPR057326">
    <property type="entry name" value="KR_dom"/>
</dbReference>
<dbReference type="CDD" id="cd05274">
    <property type="entry name" value="KR_FAS_SDR_x"/>
    <property type="match status" value="1"/>
</dbReference>